<dbReference type="KEGG" id="sgra:EX895_003627"/>
<reference evidence="7 8" key="1">
    <citation type="submission" date="2019-05" db="EMBL/GenBank/DDBJ databases">
        <title>Sporisorium graminicola CBS 10092 draft sequencing and annotation.</title>
        <authorList>
            <person name="Solano-Gonzalez S."/>
            <person name="Caddick M.X."/>
            <person name="Darby A."/>
        </authorList>
    </citation>
    <scope>NUCLEOTIDE SEQUENCE [LARGE SCALE GENOMIC DNA]</scope>
    <source>
        <strain evidence="7 8">CBS 10092</strain>
    </source>
</reference>
<dbReference type="PRINTS" id="PR00385">
    <property type="entry name" value="P450"/>
</dbReference>
<dbReference type="GO" id="GO:0016705">
    <property type="term" value="F:oxidoreductase activity, acting on paired donors, with incorporation or reduction of molecular oxygen"/>
    <property type="evidence" value="ECO:0007669"/>
    <property type="project" value="InterPro"/>
</dbReference>
<dbReference type="GO" id="GO:0020037">
    <property type="term" value="F:heme binding"/>
    <property type="evidence" value="ECO:0007669"/>
    <property type="project" value="InterPro"/>
</dbReference>
<evidence type="ECO:0000256" key="3">
    <source>
        <dbReference type="ARBA" id="ARBA00023002"/>
    </source>
</evidence>
<feature type="binding site" description="axial binding residue" evidence="5">
    <location>
        <position position="424"/>
    </location>
    <ligand>
        <name>heme</name>
        <dbReference type="ChEBI" id="CHEBI:30413"/>
    </ligand>
    <ligandPart>
        <name>Fe</name>
        <dbReference type="ChEBI" id="CHEBI:18248"/>
    </ligandPart>
</feature>
<dbReference type="OrthoDB" id="3945418at2759"/>
<dbReference type="Gene3D" id="1.10.630.10">
    <property type="entry name" value="Cytochrome P450"/>
    <property type="match status" value="1"/>
</dbReference>
<evidence type="ECO:0000256" key="1">
    <source>
        <dbReference type="ARBA" id="ARBA00001971"/>
    </source>
</evidence>
<evidence type="ECO:0008006" key="9">
    <source>
        <dbReference type="Google" id="ProtNLM"/>
    </source>
</evidence>
<organism evidence="7 8">
    <name type="scientific">Sporisorium graminicola</name>
    <dbReference type="NCBI Taxonomy" id="280036"/>
    <lineage>
        <taxon>Eukaryota</taxon>
        <taxon>Fungi</taxon>
        <taxon>Dikarya</taxon>
        <taxon>Basidiomycota</taxon>
        <taxon>Ustilaginomycotina</taxon>
        <taxon>Ustilaginomycetes</taxon>
        <taxon>Ustilaginales</taxon>
        <taxon>Ustilaginaceae</taxon>
        <taxon>Sporisorium</taxon>
    </lineage>
</organism>
<keyword evidence="6" id="KW-0503">Monooxygenase</keyword>
<comment type="cofactor">
    <cofactor evidence="1 5">
        <name>heme</name>
        <dbReference type="ChEBI" id="CHEBI:30413"/>
    </cofactor>
</comment>
<dbReference type="GeneID" id="40726522"/>
<sequence length="484" mass="54013">MVGVNGTVVLSWVTYEMVRALLWSPLAKVPGPFANRLSSVPHILHTIKGDRIQWVEKLHRKYGEEVVLEPAMVISRRSAAVKTIYGNTALQKSAFYDGLGFSGLHKHVLQARDNKVAIRTRKHILTIMTKDNLFGLEPIFHRYLAKFKKGVDSNNDDGKVDLMLWLRLLAMDIILEASFGKDFGQLDLGGLSDLTQAIFDAIRFNVIRALIPGFQTAATYLPIPVLNRMASSEARFLNLGTSGLETFKSADNISHIMAPQALRPLFGEDEESLVKELAAFAIAGSDTTSTTLLYLFYELALHPTLQEALYEEVAREISAEHYDTISRADVEKLPLLNAFIKETLRVHPPVPGFLPRDVPATGIVLGGKFIPPGTVVSSSVHQTLRNPDVYHPDPDSFRPQRWLEDVTEDMQRSFIPFSSGLRTCVGMNFAWSEIYVISASILCTYQFKLPEETTLASMEMVEGFFTLPKSGQCVLQLVKRSSNK</sequence>
<gene>
    <name evidence="7" type="ORF">EX895_003627</name>
</gene>
<dbReference type="PRINTS" id="PR00463">
    <property type="entry name" value="EP450I"/>
</dbReference>
<dbReference type="GO" id="GO:0005506">
    <property type="term" value="F:iron ion binding"/>
    <property type="evidence" value="ECO:0007669"/>
    <property type="project" value="InterPro"/>
</dbReference>
<dbReference type="SUPFAM" id="SSF48264">
    <property type="entry name" value="Cytochrome P450"/>
    <property type="match status" value="1"/>
</dbReference>
<dbReference type="PROSITE" id="PS00086">
    <property type="entry name" value="CYTOCHROME_P450"/>
    <property type="match status" value="1"/>
</dbReference>
<keyword evidence="8" id="KW-1185">Reference proteome</keyword>
<comment type="similarity">
    <text evidence="6">Belongs to the cytochrome P450 family.</text>
</comment>
<dbReference type="InterPro" id="IPR036396">
    <property type="entry name" value="Cyt_P450_sf"/>
</dbReference>
<evidence type="ECO:0000256" key="4">
    <source>
        <dbReference type="ARBA" id="ARBA00023004"/>
    </source>
</evidence>
<name>A0A4U7KR97_9BASI</name>
<dbReference type="InterPro" id="IPR050121">
    <property type="entry name" value="Cytochrome_P450_monoxygenase"/>
</dbReference>
<evidence type="ECO:0000313" key="7">
    <source>
        <dbReference type="EMBL" id="TKY86950.1"/>
    </source>
</evidence>
<keyword evidence="4 5" id="KW-0408">Iron</keyword>
<proteinExistence type="inferred from homology"/>
<protein>
    <recommendedName>
        <fullName evidence="9">Cytochrome P450</fullName>
    </recommendedName>
</protein>
<dbReference type="AlphaFoldDB" id="A0A4U7KR97"/>
<dbReference type="PANTHER" id="PTHR24305:SF235">
    <property type="entry name" value="CYTOCHROME P450 MONOOXYGENASE APDB-RELATED"/>
    <property type="match status" value="1"/>
</dbReference>
<evidence type="ECO:0000256" key="6">
    <source>
        <dbReference type="RuleBase" id="RU000461"/>
    </source>
</evidence>
<dbReference type="RefSeq" id="XP_029738935.1">
    <property type="nucleotide sequence ID" value="XM_029884225.1"/>
</dbReference>
<dbReference type="InterPro" id="IPR001128">
    <property type="entry name" value="Cyt_P450"/>
</dbReference>
<dbReference type="Pfam" id="PF00067">
    <property type="entry name" value="p450"/>
    <property type="match status" value="1"/>
</dbReference>
<dbReference type="EMBL" id="SRRM01000014">
    <property type="protein sequence ID" value="TKY86950.1"/>
    <property type="molecule type" value="Genomic_DNA"/>
</dbReference>
<keyword evidence="2 5" id="KW-0479">Metal-binding</keyword>
<comment type="caution">
    <text evidence="7">The sequence shown here is derived from an EMBL/GenBank/DDBJ whole genome shotgun (WGS) entry which is preliminary data.</text>
</comment>
<dbReference type="InterPro" id="IPR017972">
    <property type="entry name" value="Cyt_P450_CS"/>
</dbReference>
<dbReference type="Proteomes" id="UP000306050">
    <property type="component" value="Chromosome SGRAM_22"/>
</dbReference>
<dbReference type="PANTHER" id="PTHR24305">
    <property type="entry name" value="CYTOCHROME P450"/>
    <property type="match status" value="1"/>
</dbReference>
<keyword evidence="3 6" id="KW-0560">Oxidoreductase</keyword>
<dbReference type="InterPro" id="IPR002401">
    <property type="entry name" value="Cyt_P450_E_grp-I"/>
</dbReference>
<evidence type="ECO:0000256" key="5">
    <source>
        <dbReference type="PIRSR" id="PIRSR602401-1"/>
    </source>
</evidence>
<accession>A0A4U7KR97</accession>
<evidence type="ECO:0000256" key="2">
    <source>
        <dbReference type="ARBA" id="ARBA00022723"/>
    </source>
</evidence>
<dbReference type="GO" id="GO:0004497">
    <property type="term" value="F:monooxygenase activity"/>
    <property type="evidence" value="ECO:0007669"/>
    <property type="project" value="UniProtKB-KW"/>
</dbReference>
<keyword evidence="5 6" id="KW-0349">Heme</keyword>
<dbReference type="GO" id="GO:0044550">
    <property type="term" value="P:secondary metabolite biosynthetic process"/>
    <property type="evidence" value="ECO:0007669"/>
    <property type="project" value="UniProtKB-ARBA"/>
</dbReference>
<evidence type="ECO:0000313" key="8">
    <source>
        <dbReference type="Proteomes" id="UP000306050"/>
    </source>
</evidence>